<comment type="caution">
    <text evidence="7">The sequence shown here is derived from an EMBL/GenBank/DDBJ whole genome shotgun (WGS) entry which is preliminary data.</text>
</comment>
<evidence type="ECO:0000256" key="4">
    <source>
        <dbReference type="ARBA" id="ARBA00023163"/>
    </source>
</evidence>
<dbReference type="InterPro" id="IPR039425">
    <property type="entry name" value="RNA_pol_sigma-70-like"/>
</dbReference>
<reference evidence="8" key="1">
    <citation type="journal article" date="2019" name="Int. J. Syst. Evol. Microbiol.">
        <title>The Global Catalogue of Microorganisms (GCM) 10K type strain sequencing project: providing services to taxonomists for standard genome sequencing and annotation.</title>
        <authorList>
            <consortium name="The Broad Institute Genomics Platform"/>
            <consortium name="The Broad Institute Genome Sequencing Center for Infectious Disease"/>
            <person name="Wu L."/>
            <person name="Ma J."/>
        </authorList>
    </citation>
    <scope>NUCLEOTIDE SEQUENCE [LARGE SCALE GENOMIC DNA]</scope>
    <source>
        <strain evidence="8">CCUG 55608</strain>
    </source>
</reference>
<keyword evidence="4" id="KW-0804">Transcription</keyword>
<proteinExistence type="inferred from homology"/>
<dbReference type="InterPro" id="IPR013249">
    <property type="entry name" value="RNA_pol_sigma70_r4_t2"/>
</dbReference>
<dbReference type="PANTHER" id="PTHR43133:SF46">
    <property type="entry name" value="RNA POLYMERASE SIGMA-70 FACTOR ECF SUBFAMILY"/>
    <property type="match status" value="1"/>
</dbReference>
<dbReference type="Proteomes" id="UP001597116">
    <property type="component" value="Unassembled WGS sequence"/>
</dbReference>
<feature type="domain" description="RNA polymerase sigma factor 70 region 4 type 2" evidence="6">
    <location>
        <begin position="126"/>
        <end position="176"/>
    </location>
</feature>
<accession>A0ABW3QHC9</accession>
<evidence type="ECO:0000313" key="8">
    <source>
        <dbReference type="Proteomes" id="UP001597116"/>
    </source>
</evidence>
<dbReference type="SUPFAM" id="SSF88946">
    <property type="entry name" value="Sigma2 domain of RNA polymerase sigma factors"/>
    <property type="match status" value="1"/>
</dbReference>
<dbReference type="PANTHER" id="PTHR43133">
    <property type="entry name" value="RNA POLYMERASE ECF-TYPE SIGMA FACTO"/>
    <property type="match status" value="1"/>
</dbReference>
<dbReference type="Pfam" id="PF04542">
    <property type="entry name" value="Sigma70_r2"/>
    <property type="match status" value="1"/>
</dbReference>
<keyword evidence="3" id="KW-0731">Sigma factor</keyword>
<evidence type="ECO:0000259" key="6">
    <source>
        <dbReference type="Pfam" id="PF08281"/>
    </source>
</evidence>
<dbReference type="RefSeq" id="WP_379884456.1">
    <property type="nucleotide sequence ID" value="NZ_JBHTLP010000016.1"/>
</dbReference>
<sequence length="193" mass="23048">MTDEDKLLWATFRKGDRDAFEGLLRAYYKSLLDYGFHFIKDRDILKDLVHDLFLNLWERRTFLNPDVTHLKPYLFKSLKHQIVNYLQKNTNHASLPEIWQEKEPICDNYIESSLIEQETLLANESRLQLALSQLSKRQREILHLKYFESLSHEQIADVMAISPQAVRNLLSQSLKSIREHWGFLFIALYHFLR</sequence>
<dbReference type="InterPro" id="IPR014284">
    <property type="entry name" value="RNA_pol_sigma-70_dom"/>
</dbReference>
<dbReference type="Gene3D" id="1.10.10.10">
    <property type="entry name" value="Winged helix-like DNA-binding domain superfamily/Winged helix DNA-binding domain"/>
    <property type="match status" value="1"/>
</dbReference>
<dbReference type="EMBL" id="JBHTLP010000016">
    <property type="protein sequence ID" value="MFD1143583.1"/>
    <property type="molecule type" value="Genomic_DNA"/>
</dbReference>
<dbReference type="InterPro" id="IPR013325">
    <property type="entry name" value="RNA_pol_sigma_r2"/>
</dbReference>
<name>A0ABW3QHC9_9BACT</name>
<evidence type="ECO:0000259" key="5">
    <source>
        <dbReference type="Pfam" id="PF04542"/>
    </source>
</evidence>
<feature type="domain" description="RNA polymerase sigma-70 region 2" evidence="5">
    <location>
        <begin position="23"/>
        <end position="90"/>
    </location>
</feature>
<protein>
    <submittedName>
        <fullName evidence="7">RNA polymerase sigma factor</fullName>
    </submittedName>
</protein>
<dbReference type="NCBIfam" id="TIGR02937">
    <property type="entry name" value="sigma70-ECF"/>
    <property type="match status" value="1"/>
</dbReference>
<evidence type="ECO:0000256" key="2">
    <source>
        <dbReference type="ARBA" id="ARBA00023015"/>
    </source>
</evidence>
<dbReference type="Gene3D" id="1.10.1740.10">
    <property type="match status" value="1"/>
</dbReference>
<dbReference type="InterPro" id="IPR007627">
    <property type="entry name" value="RNA_pol_sigma70_r2"/>
</dbReference>
<dbReference type="Pfam" id="PF08281">
    <property type="entry name" value="Sigma70_r4_2"/>
    <property type="match status" value="1"/>
</dbReference>
<dbReference type="InterPro" id="IPR013324">
    <property type="entry name" value="RNA_pol_sigma_r3/r4-like"/>
</dbReference>
<organism evidence="7 8">
    <name type="scientific">Larkinella insperata</name>
    <dbReference type="NCBI Taxonomy" id="332158"/>
    <lineage>
        <taxon>Bacteria</taxon>
        <taxon>Pseudomonadati</taxon>
        <taxon>Bacteroidota</taxon>
        <taxon>Cytophagia</taxon>
        <taxon>Cytophagales</taxon>
        <taxon>Spirosomataceae</taxon>
        <taxon>Larkinella</taxon>
    </lineage>
</organism>
<gene>
    <name evidence="7" type="ORF">ACFQ4C_20820</name>
</gene>
<evidence type="ECO:0000313" key="7">
    <source>
        <dbReference type="EMBL" id="MFD1143583.1"/>
    </source>
</evidence>
<dbReference type="SUPFAM" id="SSF88659">
    <property type="entry name" value="Sigma3 and sigma4 domains of RNA polymerase sigma factors"/>
    <property type="match status" value="1"/>
</dbReference>
<evidence type="ECO:0000256" key="1">
    <source>
        <dbReference type="ARBA" id="ARBA00010641"/>
    </source>
</evidence>
<evidence type="ECO:0000256" key="3">
    <source>
        <dbReference type="ARBA" id="ARBA00023082"/>
    </source>
</evidence>
<dbReference type="CDD" id="cd06171">
    <property type="entry name" value="Sigma70_r4"/>
    <property type="match status" value="1"/>
</dbReference>
<keyword evidence="2" id="KW-0805">Transcription regulation</keyword>
<dbReference type="InterPro" id="IPR036388">
    <property type="entry name" value="WH-like_DNA-bd_sf"/>
</dbReference>
<comment type="similarity">
    <text evidence="1">Belongs to the sigma-70 factor family. ECF subfamily.</text>
</comment>
<keyword evidence="8" id="KW-1185">Reference proteome</keyword>